<evidence type="ECO:0000313" key="5">
    <source>
        <dbReference type="EMBL" id="MBB4265104.1"/>
    </source>
</evidence>
<keyword evidence="2 5" id="KW-0645">Protease</keyword>
<comment type="caution">
    <text evidence="5">The sequence shown here is derived from an EMBL/GenBank/DDBJ whole genome shotgun (WGS) entry which is preliminary data.</text>
</comment>
<dbReference type="Proteomes" id="UP000554286">
    <property type="component" value="Unassembled WGS sequence"/>
</dbReference>
<evidence type="ECO:0000256" key="3">
    <source>
        <dbReference type="ARBA" id="ARBA00022750"/>
    </source>
</evidence>
<dbReference type="EC" id="3.4.23.-" evidence="5"/>
<gene>
    <name evidence="5" type="ORF">GGD89_000715</name>
</gene>
<name>A0A7W6RAU4_9PROT</name>
<dbReference type="GO" id="GO:0008047">
    <property type="term" value="F:enzyme activator activity"/>
    <property type="evidence" value="ECO:0007669"/>
    <property type="project" value="InterPro"/>
</dbReference>
<dbReference type="RefSeq" id="WP_184042712.1">
    <property type="nucleotide sequence ID" value="NZ_JACIGK010000003.1"/>
</dbReference>
<keyword evidence="6" id="KW-1185">Reference proteome</keyword>
<proteinExistence type="inferred from homology"/>
<keyword evidence="3" id="KW-0064">Aspartyl protease</keyword>
<evidence type="ECO:0000256" key="4">
    <source>
        <dbReference type="ARBA" id="ARBA00022801"/>
    </source>
</evidence>
<dbReference type="PANTHER" id="PTHR30302">
    <property type="entry name" value="HYDROGENASE 1 MATURATION PROTEASE"/>
    <property type="match status" value="1"/>
</dbReference>
<dbReference type="PRINTS" id="PR00446">
    <property type="entry name" value="HYDRGNUPTAKE"/>
</dbReference>
<dbReference type="CDD" id="cd00518">
    <property type="entry name" value="H2MP"/>
    <property type="match status" value="1"/>
</dbReference>
<dbReference type="NCBIfam" id="TIGR00072">
    <property type="entry name" value="hydrog_prot"/>
    <property type="match status" value="1"/>
</dbReference>
<dbReference type="Pfam" id="PF01750">
    <property type="entry name" value="HycI"/>
    <property type="match status" value="1"/>
</dbReference>
<dbReference type="InterPro" id="IPR000671">
    <property type="entry name" value="Peptidase_A31"/>
</dbReference>
<dbReference type="PANTHER" id="PTHR30302:SF1">
    <property type="entry name" value="HYDROGENASE 2 MATURATION PROTEASE"/>
    <property type="match status" value="1"/>
</dbReference>
<dbReference type="EMBL" id="JACIGK010000003">
    <property type="protein sequence ID" value="MBB4265104.1"/>
    <property type="molecule type" value="Genomic_DNA"/>
</dbReference>
<keyword evidence="4 5" id="KW-0378">Hydrolase</keyword>
<dbReference type="Gene3D" id="3.40.50.1450">
    <property type="entry name" value="HybD-like"/>
    <property type="match status" value="1"/>
</dbReference>
<dbReference type="GO" id="GO:0004190">
    <property type="term" value="F:aspartic-type endopeptidase activity"/>
    <property type="evidence" value="ECO:0007669"/>
    <property type="project" value="UniProtKB-KW"/>
</dbReference>
<reference evidence="5 6" key="1">
    <citation type="submission" date="2020-08" db="EMBL/GenBank/DDBJ databases">
        <title>Genome sequencing of Purple Non-Sulfur Bacteria from various extreme environments.</title>
        <authorList>
            <person name="Mayer M."/>
        </authorList>
    </citation>
    <scope>NUCLEOTIDE SEQUENCE [LARGE SCALE GENOMIC DNA]</scope>
    <source>
        <strain evidence="5 6">JA131</strain>
    </source>
</reference>
<dbReference type="GO" id="GO:0016485">
    <property type="term" value="P:protein processing"/>
    <property type="evidence" value="ECO:0007669"/>
    <property type="project" value="TreeGrafter"/>
</dbReference>
<dbReference type="AlphaFoldDB" id="A0A7W6RAU4"/>
<organism evidence="5 6">
    <name type="scientific">Roseospira visakhapatnamensis</name>
    <dbReference type="NCBI Taxonomy" id="390880"/>
    <lineage>
        <taxon>Bacteria</taxon>
        <taxon>Pseudomonadati</taxon>
        <taxon>Pseudomonadota</taxon>
        <taxon>Alphaproteobacteria</taxon>
        <taxon>Rhodospirillales</taxon>
        <taxon>Rhodospirillaceae</taxon>
        <taxon>Roseospira</taxon>
    </lineage>
</organism>
<evidence type="ECO:0000313" key="6">
    <source>
        <dbReference type="Proteomes" id="UP000554286"/>
    </source>
</evidence>
<accession>A0A7W6RAU4</accession>
<comment type="similarity">
    <text evidence="1">Belongs to the peptidase A31 family.</text>
</comment>
<dbReference type="SUPFAM" id="SSF53163">
    <property type="entry name" value="HybD-like"/>
    <property type="match status" value="1"/>
</dbReference>
<sequence length="166" mass="17183">MPRAGDRPLVIGVGQPHRGDDALGLAALERLAAAVPGDAVECRPHHGEGLGLMALWEGRSRVLVLDALEAGRPPGTLVRVTADDGPPRAGLFRSSSHAFGVGEAVALARVLGRLPASLTLLGLQGETWRLGAPLSPAVRDALPALVESACRMLPCPTIRDGTMMGP</sequence>
<evidence type="ECO:0000256" key="1">
    <source>
        <dbReference type="ARBA" id="ARBA00006814"/>
    </source>
</evidence>
<dbReference type="InterPro" id="IPR023430">
    <property type="entry name" value="Pept_HybD-like_dom_sf"/>
</dbReference>
<evidence type="ECO:0000256" key="2">
    <source>
        <dbReference type="ARBA" id="ARBA00022670"/>
    </source>
</evidence>
<protein>
    <submittedName>
        <fullName evidence="5">Hydrogenase maturation protease</fullName>
        <ecNumber evidence="5">3.4.23.-</ecNumber>
    </submittedName>
</protein>